<dbReference type="AlphaFoldDB" id="A0A9D5R7M9"/>
<dbReference type="EMBL" id="JADCKB010000004">
    <property type="protein sequence ID" value="MBE5039386.1"/>
    <property type="molecule type" value="Genomic_DNA"/>
</dbReference>
<gene>
    <name evidence="4" type="ORF">INF28_02740</name>
</gene>
<feature type="domain" description="Acetyl xylan esterase" evidence="3">
    <location>
        <begin position="1"/>
        <end position="319"/>
    </location>
</feature>
<feature type="active site" description="Charge relay system" evidence="1">
    <location>
        <position position="303"/>
    </location>
</feature>
<dbReference type="PANTHER" id="PTHR40111:SF1">
    <property type="entry name" value="CEPHALOSPORIN-C DEACETYLASE"/>
    <property type="match status" value="1"/>
</dbReference>
<feature type="active site" description="Nucleophile" evidence="1">
    <location>
        <position position="184"/>
    </location>
</feature>
<protein>
    <submittedName>
        <fullName evidence="4">Acetylxylan esterase</fullName>
    </submittedName>
</protein>
<dbReference type="GO" id="GO:0005976">
    <property type="term" value="P:polysaccharide metabolic process"/>
    <property type="evidence" value="ECO:0007669"/>
    <property type="project" value="TreeGrafter"/>
</dbReference>
<keyword evidence="5" id="KW-1185">Reference proteome</keyword>
<evidence type="ECO:0000256" key="2">
    <source>
        <dbReference type="PIRSR" id="PIRSR639069-2"/>
    </source>
</evidence>
<comment type="caution">
    <text evidence="4">The sequence shown here is derived from an EMBL/GenBank/DDBJ whole genome shotgun (WGS) entry which is preliminary data.</text>
</comment>
<dbReference type="Proteomes" id="UP000806542">
    <property type="component" value="Unassembled WGS sequence"/>
</dbReference>
<dbReference type="Pfam" id="PF05448">
    <property type="entry name" value="AXE1"/>
    <property type="match status" value="1"/>
</dbReference>
<dbReference type="InterPro" id="IPR039069">
    <property type="entry name" value="CE7"/>
</dbReference>
<dbReference type="InterPro" id="IPR008391">
    <property type="entry name" value="AXE1_dom"/>
</dbReference>
<organism evidence="4 5">
    <name type="scientific">Ructibacterium gallinarum</name>
    <dbReference type="NCBI Taxonomy" id="2779355"/>
    <lineage>
        <taxon>Bacteria</taxon>
        <taxon>Bacillati</taxon>
        <taxon>Bacillota</taxon>
        <taxon>Clostridia</taxon>
        <taxon>Eubacteriales</taxon>
        <taxon>Oscillospiraceae</taxon>
        <taxon>Ructibacterium</taxon>
    </lineage>
</organism>
<accession>A0A9D5R7M9</accession>
<dbReference type="InterPro" id="IPR029058">
    <property type="entry name" value="AB_hydrolase_fold"/>
</dbReference>
<name>A0A9D5R7M9_9FIRM</name>
<evidence type="ECO:0000256" key="1">
    <source>
        <dbReference type="PIRSR" id="PIRSR639069-1"/>
    </source>
</evidence>
<feature type="binding site" evidence="2">
    <location>
        <position position="92"/>
    </location>
    <ligand>
        <name>substrate</name>
    </ligand>
</feature>
<dbReference type="PANTHER" id="PTHR40111">
    <property type="entry name" value="CEPHALOSPORIN-C DEACETYLASE"/>
    <property type="match status" value="1"/>
</dbReference>
<evidence type="ECO:0000313" key="4">
    <source>
        <dbReference type="EMBL" id="MBE5039386.1"/>
    </source>
</evidence>
<evidence type="ECO:0000313" key="5">
    <source>
        <dbReference type="Proteomes" id="UP000806542"/>
    </source>
</evidence>
<dbReference type="RefSeq" id="WP_226391949.1">
    <property type="nucleotide sequence ID" value="NZ_JADCKB010000004.1"/>
</dbReference>
<sequence>MPILDMPIEELRRYQGRNPRPEDFDAYWERALAELDQTDMQVNITKSEFQMPNVECFDVYFTGVKGGRIYAKLLKPMHIVGRAPAAIKFHGYSAQSGDWVQNMALVATGFVVAALDTRGQGGKSEDINPVKGNTLNGHIIRGLDDPDADNMLFRQCFLDTAALARIVMGLDYVDEGRVAAMGGSQGGGLTLACAALEPRIAKVVPTHPFLSDYKRVWEMDLAMNAYEEICNFFRWYDPCHLREEEIFTKLGYIDVQHLASRIKGEVYLTTGLMDNICPPSTVFAAYNHIKAKKTIRIYPDFGHEYMPGHDDGVFQFLKDLL</sequence>
<dbReference type="GO" id="GO:0052689">
    <property type="term" value="F:carboxylic ester hydrolase activity"/>
    <property type="evidence" value="ECO:0007669"/>
    <property type="project" value="TreeGrafter"/>
</dbReference>
<reference evidence="4" key="1">
    <citation type="submission" date="2020-10" db="EMBL/GenBank/DDBJ databases">
        <title>ChiBAC.</title>
        <authorList>
            <person name="Zenner C."/>
            <person name="Hitch T.C.A."/>
            <person name="Clavel T."/>
        </authorList>
    </citation>
    <scope>NUCLEOTIDE SEQUENCE</scope>
    <source>
        <strain evidence="4">DSM 107454</strain>
    </source>
</reference>
<dbReference type="SUPFAM" id="SSF53474">
    <property type="entry name" value="alpha/beta-Hydrolases"/>
    <property type="match status" value="1"/>
</dbReference>
<feature type="active site" description="Charge relay system" evidence="1">
    <location>
        <position position="274"/>
    </location>
</feature>
<proteinExistence type="predicted"/>
<dbReference type="Gene3D" id="3.40.50.1820">
    <property type="entry name" value="alpha/beta hydrolase"/>
    <property type="match status" value="1"/>
</dbReference>
<evidence type="ECO:0000259" key="3">
    <source>
        <dbReference type="Pfam" id="PF05448"/>
    </source>
</evidence>